<dbReference type="Proteomes" id="UP000719412">
    <property type="component" value="Unassembled WGS sequence"/>
</dbReference>
<evidence type="ECO:0000259" key="10">
    <source>
        <dbReference type="PROSITE" id="PS50011"/>
    </source>
</evidence>
<evidence type="ECO:0000256" key="1">
    <source>
        <dbReference type="ARBA" id="ARBA00004496"/>
    </source>
</evidence>
<feature type="domain" description="Ig-like" evidence="11">
    <location>
        <begin position="496"/>
        <end position="588"/>
    </location>
</feature>
<name>A0A8J6HA75_TENMO</name>
<dbReference type="FunFam" id="2.60.40.10:FF:000032">
    <property type="entry name" value="palladin isoform X1"/>
    <property type="match status" value="1"/>
</dbReference>
<feature type="domain" description="DH" evidence="9">
    <location>
        <begin position="149"/>
        <end position="332"/>
    </location>
</feature>
<dbReference type="Pfam" id="PF22697">
    <property type="entry name" value="SOS1_NGEF_PH"/>
    <property type="match status" value="1"/>
</dbReference>
<evidence type="ECO:0008006" key="15">
    <source>
        <dbReference type="Google" id="ProtNLM"/>
    </source>
</evidence>
<dbReference type="InterPro" id="IPR000219">
    <property type="entry name" value="DH_dom"/>
</dbReference>
<dbReference type="Gene3D" id="3.30.200.20">
    <property type="entry name" value="Phosphorylase Kinase, domain 1"/>
    <property type="match status" value="1"/>
</dbReference>
<dbReference type="Pfam" id="PF00041">
    <property type="entry name" value="fn3"/>
    <property type="match status" value="1"/>
</dbReference>
<dbReference type="InterPro" id="IPR000719">
    <property type="entry name" value="Prot_kinase_dom"/>
</dbReference>
<dbReference type="Gene3D" id="2.60.40.10">
    <property type="entry name" value="Immunoglobulins"/>
    <property type="match status" value="2"/>
</dbReference>
<evidence type="ECO:0000256" key="5">
    <source>
        <dbReference type="ARBA" id="ARBA00022737"/>
    </source>
</evidence>
<sequence length="774" mass="87288">MGNKPSVSEGEDDEDRLPLSLKGAKSMGSELTNGGGEDADEEVELPPPMKPIQEPIVVTSTPPGVPDIEENPCKREQHSENQERNSVLRDAKSADALSDCGEPTNSHRELSAQCSSNEATALAFSGDESDKPSEDNVDGAKKIDSLLKKRRFVLQELVDTEEAYVRDLSLIVDGYIATMKDPEFEIIMPEDLRNGKDKMVFGNIKAIYDWHKDTFLRCLRRAIDSPTELAQLFRRYERKLHMYVVYCQNKPVSEYIVSEHLESYFEDLRVKLGHKLQLCDLLIKPVQRIMKYQLMLKDILKYTERAGLIAEAEPLRAAYEIMVIVPKAANDMMDVGRLQGFDGKITAQGKLLLHGLLTVSDVQGTVVGKNKELQVFLFEQSIILSEIVGKKTQFTSPQYIYKTHMQVNKMNLTVDEDAFVLSSTDPHKPIFAISCQAASQDLQDQWCSTIKNILQTQKDFLKAIQSPIAYQKELTKEAKPIESSCQENVIPEASLPEFRDKLRDVTVQCGAKVVLKCRVKKCGRNPKLNWKKLEPNLCILRSGRFLLGQEDEGVAMLVIDNAKLSDSGTYSVTITNEVGSCQCSALLTVTDPYPALQEPRIQVISCSSVLLEWESDYYHQFWIEYCQLGTGEWLSSNNNRVINSQTYTVENLIPGETYSFRIIAVQNKLVSLPSVAVTLPVADNLRWQQEQFKNRYVELKEISRGRFSVVRLAKDRGTNVEVALKQVTRRRQSHHVTQAEYGLLAGMQHINIIRSMALFDNAPLPGIDTIVLEL</sequence>
<evidence type="ECO:0000256" key="3">
    <source>
        <dbReference type="ARBA" id="ARBA00022490"/>
    </source>
</evidence>
<reference evidence="13" key="2">
    <citation type="submission" date="2021-08" db="EMBL/GenBank/DDBJ databases">
        <authorList>
            <person name="Eriksson T."/>
        </authorList>
    </citation>
    <scope>NUCLEOTIDE SEQUENCE</scope>
    <source>
        <strain evidence="13">Stoneville</strain>
        <tissue evidence="13">Whole head</tissue>
    </source>
</reference>
<comment type="subcellular location">
    <subcellularLocation>
        <location evidence="1">Cytoplasm</location>
    </subcellularLocation>
</comment>
<dbReference type="InterPro" id="IPR003961">
    <property type="entry name" value="FN3_dom"/>
</dbReference>
<dbReference type="InterPro" id="IPR007110">
    <property type="entry name" value="Ig-like_dom"/>
</dbReference>
<keyword evidence="5" id="KW-0677">Repeat</keyword>
<dbReference type="InterPro" id="IPR003599">
    <property type="entry name" value="Ig_sub"/>
</dbReference>
<gene>
    <name evidence="13" type="ORF">GEV33_012210</name>
</gene>
<evidence type="ECO:0000256" key="8">
    <source>
        <dbReference type="SAM" id="MobiDB-lite"/>
    </source>
</evidence>
<dbReference type="Gene3D" id="1.20.900.10">
    <property type="entry name" value="Dbl homology (DH) domain"/>
    <property type="match status" value="1"/>
</dbReference>
<evidence type="ECO:0000259" key="9">
    <source>
        <dbReference type="PROSITE" id="PS50010"/>
    </source>
</evidence>
<dbReference type="InterPro" id="IPR051336">
    <property type="entry name" value="RhoGEF_Guanine_NuclExch_SF"/>
</dbReference>
<dbReference type="InterPro" id="IPR011009">
    <property type="entry name" value="Kinase-like_dom_sf"/>
</dbReference>
<feature type="region of interest" description="Disordered" evidence="8">
    <location>
        <begin position="1"/>
        <end position="114"/>
    </location>
</feature>
<dbReference type="GO" id="GO:0005737">
    <property type="term" value="C:cytoplasm"/>
    <property type="evidence" value="ECO:0007669"/>
    <property type="project" value="UniProtKB-SubCell"/>
</dbReference>
<dbReference type="CDD" id="cd00160">
    <property type="entry name" value="RhoGEF"/>
    <property type="match status" value="1"/>
</dbReference>
<keyword evidence="7" id="KW-0393">Immunoglobulin domain</keyword>
<evidence type="ECO:0000313" key="13">
    <source>
        <dbReference type="EMBL" id="KAH0810581.1"/>
    </source>
</evidence>
<dbReference type="GO" id="GO:0004672">
    <property type="term" value="F:protein kinase activity"/>
    <property type="evidence" value="ECO:0007669"/>
    <property type="project" value="InterPro"/>
</dbReference>
<dbReference type="PROSITE" id="PS50010">
    <property type="entry name" value="DH_2"/>
    <property type="match status" value="1"/>
</dbReference>
<dbReference type="PANTHER" id="PTHR22826">
    <property type="entry name" value="RHO GUANINE EXCHANGE FACTOR-RELATED"/>
    <property type="match status" value="1"/>
</dbReference>
<dbReference type="PANTHER" id="PTHR22826:SF106">
    <property type="entry name" value="TRIO, ISOFORM A"/>
    <property type="match status" value="1"/>
</dbReference>
<dbReference type="Pfam" id="PF07679">
    <property type="entry name" value="I-set"/>
    <property type="match status" value="1"/>
</dbReference>
<dbReference type="SMART" id="SM00060">
    <property type="entry name" value="FN3"/>
    <property type="match status" value="1"/>
</dbReference>
<dbReference type="InterPro" id="IPR001331">
    <property type="entry name" value="GDS_CDC24_CS"/>
</dbReference>
<protein>
    <recommendedName>
        <fullName evidence="15">Triple functional domain protein</fullName>
    </recommendedName>
</protein>
<evidence type="ECO:0000259" key="12">
    <source>
        <dbReference type="PROSITE" id="PS50853"/>
    </source>
</evidence>
<dbReference type="FunFam" id="1.20.900.10:FF:000008">
    <property type="entry name" value="rho guanine nucleotide exchange factor 25"/>
    <property type="match status" value="1"/>
</dbReference>
<dbReference type="CDD" id="cd00063">
    <property type="entry name" value="FN3"/>
    <property type="match status" value="1"/>
</dbReference>
<dbReference type="GO" id="GO:0007411">
    <property type="term" value="P:axon guidance"/>
    <property type="evidence" value="ECO:0007669"/>
    <property type="project" value="TreeGrafter"/>
</dbReference>
<dbReference type="SMART" id="SM00325">
    <property type="entry name" value="RhoGEF"/>
    <property type="match status" value="1"/>
</dbReference>
<dbReference type="GO" id="GO:0005524">
    <property type="term" value="F:ATP binding"/>
    <property type="evidence" value="ECO:0007669"/>
    <property type="project" value="InterPro"/>
</dbReference>
<accession>A0A8J6HA75</accession>
<evidence type="ECO:0000256" key="6">
    <source>
        <dbReference type="ARBA" id="ARBA00023157"/>
    </source>
</evidence>
<dbReference type="InterPro" id="IPR035899">
    <property type="entry name" value="DBL_dom_sf"/>
</dbReference>
<dbReference type="Pfam" id="PF00621">
    <property type="entry name" value="RhoGEF"/>
    <property type="match status" value="1"/>
</dbReference>
<dbReference type="SUPFAM" id="SSF50729">
    <property type="entry name" value="PH domain-like"/>
    <property type="match status" value="1"/>
</dbReference>
<reference evidence="13" key="1">
    <citation type="journal article" date="2020" name="J Insects Food Feed">
        <title>The yellow mealworm (Tenebrio molitor) genome: a resource for the emerging insects as food and feed industry.</title>
        <authorList>
            <person name="Eriksson T."/>
            <person name="Andere A."/>
            <person name="Kelstrup H."/>
            <person name="Emery V."/>
            <person name="Picard C."/>
        </authorList>
    </citation>
    <scope>NUCLEOTIDE SEQUENCE</scope>
    <source>
        <strain evidence="13">Stoneville</strain>
        <tissue evidence="13">Whole head</tissue>
    </source>
</reference>
<dbReference type="SUPFAM" id="SSF48065">
    <property type="entry name" value="DBL homology domain (DH-domain)"/>
    <property type="match status" value="1"/>
</dbReference>
<feature type="domain" description="Fibronectin type-III" evidence="12">
    <location>
        <begin position="595"/>
        <end position="684"/>
    </location>
</feature>
<dbReference type="InterPro" id="IPR013783">
    <property type="entry name" value="Ig-like_fold"/>
</dbReference>
<evidence type="ECO:0000259" key="11">
    <source>
        <dbReference type="PROSITE" id="PS50835"/>
    </source>
</evidence>
<dbReference type="GO" id="GO:0035556">
    <property type="term" value="P:intracellular signal transduction"/>
    <property type="evidence" value="ECO:0007669"/>
    <property type="project" value="InterPro"/>
</dbReference>
<keyword evidence="4" id="KW-0344">Guanine-nucleotide releasing factor</keyword>
<proteinExistence type="inferred from homology"/>
<dbReference type="Gene3D" id="2.30.29.30">
    <property type="entry name" value="Pleckstrin-homology domain (PH domain)/Phosphotyrosine-binding domain (PTB)"/>
    <property type="match status" value="1"/>
</dbReference>
<feature type="domain" description="Protein kinase" evidence="10">
    <location>
        <begin position="696"/>
        <end position="774"/>
    </location>
</feature>
<dbReference type="PROSITE" id="PS00741">
    <property type="entry name" value="DH_1"/>
    <property type="match status" value="1"/>
</dbReference>
<dbReference type="InterPro" id="IPR055251">
    <property type="entry name" value="SOS1_NGEF_PH"/>
</dbReference>
<dbReference type="InterPro" id="IPR036179">
    <property type="entry name" value="Ig-like_dom_sf"/>
</dbReference>
<evidence type="ECO:0000256" key="4">
    <source>
        <dbReference type="ARBA" id="ARBA00022658"/>
    </source>
</evidence>
<dbReference type="PROSITE" id="PS50835">
    <property type="entry name" value="IG_LIKE"/>
    <property type="match status" value="1"/>
</dbReference>
<dbReference type="PROSITE" id="PS50011">
    <property type="entry name" value="PROTEIN_KINASE_DOM"/>
    <property type="match status" value="1"/>
</dbReference>
<keyword evidence="14" id="KW-1185">Reference proteome</keyword>
<keyword evidence="6" id="KW-1015">Disulfide bond</keyword>
<dbReference type="SUPFAM" id="SSF48726">
    <property type="entry name" value="Immunoglobulin"/>
    <property type="match status" value="1"/>
</dbReference>
<dbReference type="CDD" id="cd13241">
    <property type="entry name" value="PH2_Kalirin_Trio_p63RhoGEF"/>
    <property type="match status" value="1"/>
</dbReference>
<dbReference type="SUPFAM" id="SSF56112">
    <property type="entry name" value="Protein kinase-like (PK-like)"/>
    <property type="match status" value="1"/>
</dbReference>
<dbReference type="InterPro" id="IPR011993">
    <property type="entry name" value="PH-like_dom_sf"/>
</dbReference>
<dbReference type="SMART" id="SM00409">
    <property type="entry name" value="IG"/>
    <property type="match status" value="1"/>
</dbReference>
<comment type="caution">
    <text evidence="13">The sequence shown here is derived from an EMBL/GenBank/DDBJ whole genome shotgun (WGS) entry which is preliminary data.</text>
</comment>
<organism evidence="13 14">
    <name type="scientific">Tenebrio molitor</name>
    <name type="common">Yellow mealworm beetle</name>
    <dbReference type="NCBI Taxonomy" id="7067"/>
    <lineage>
        <taxon>Eukaryota</taxon>
        <taxon>Metazoa</taxon>
        <taxon>Ecdysozoa</taxon>
        <taxon>Arthropoda</taxon>
        <taxon>Hexapoda</taxon>
        <taxon>Insecta</taxon>
        <taxon>Pterygota</taxon>
        <taxon>Neoptera</taxon>
        <taxon>Endopterygota</taxon>
        <taxon>Coleoptera</taxon>
        <taxon>Polyphaga</taxon>
        <taxon>Cucujiformia</taxon>
        <taxon>Tenebrionidae</taxon>
        <taxon>Tenebrio</taxon>
    </lineage>
</organism>
<evidence type="ECO:0000256" key="2">
    <source>
        <dbReference type="ARBA" id="ARBA00006692"/>
    </source>
</evidence>
<keyword evidence="3" id="KW-0963">Cytoplasm</keyword>
<evidence type="ECO:0000313" key="14">
    <source>
        <dbReference type="Proteomes" id="UP000719412"/>
    </source>
</evidence>
<feature type="compositionally biased region" description="Basic and acidic residues" evidence="8">
    <location>
        <begin position="71"/>
        <end position="93"/>
    </location>
</feature>
<dbReference type="SUPFAM" id="SSF49265">
    <property type="entry name" value="Fibronectin type III"/>
    <property type="match status" value="1"/>
</dbReference>
<dbReference type="InterPro" id="IPR013098">
    <property type="entry name" value="Ig_I-set"/>
</dbReference>
<dbReference type="AlphaFoldDB" id="A0A8J6HA75"/>
<dbReference type="PROSITE" id="PS50853">
    <property type="entry name" value="FN3"/>
    <property type="match status" value="1"/>
</dbReference>
<dbReference type="GO" id="GO:0005085">
    <property type="term" value="F:guanyl-nucleotide exchange factor activity"/>
    <property type="evidence" value="ECO:0007669"/>
    <property type="project" value="UniProtKB-KW"/>
</dbReference>
<dbReference type="EMBL" id="JABDTM020027405">
    <property type="protein sequence ID" value="KAH0810581.1"/>
    <property type="molecule type" value="Genomic_DNA"/>
</dbReference>
<dbReference type="GO" id="GO:0019898">
    <property type="term" value="C:extrinsic component of membrane"/>
    <property type="evidence" value="ECO:0007669"/>
    <property type="project" value="TreeGrafter"/>
</dbReference>
<evidence type="ECO:0000256" key="7">
    <source>
        <dbReference type="ARBA" id="ARBA00023319"/>
    </source>
</evidence>
<dbReference type="InterPro" id="IPR036116">
    <property type="entry name" value="FN3_sf"/>
</dbReference>
<comment type="similarity">
    <text evidence="2">Belongs to the protein kinase superfamily. CAMK Ser/Thr protein kinase family.</text>
</comment>